<reference evidence="4 5" key="1">
    <citation type="submission" date="2018-06" db="EMBL/GenBank/DDBJ databases">
        <title>Complete Genome Sequence of Desulfobacter hydrogenophilus (DSM3380).</title>
        <authorList>
            <person name="Marietou A."/>
            <person name="Schreiber L."/>
            <person name="Marshall I."/>
            <person name="Jorgensen B."/>
        </authorList>
    </citation>
    <scope>NUCLEOTIDE SEQUENCE [LARGE SCALE GENOMIC DNA]</scope>
    <source>
        <strain evidence="4 5">DSM 3380</strain>
    </source>
</reference>
<organism evidence="4 5">
    <name type="scientific">Desulfobacter hydrogenophilus</name>
    <dbReference type="NCBI Taxonomy" id="2291"/>
    <lineage>
        <taxon>Bacteria</taxon>
        <taxon>Pseudomonadati</taxon>
        <taxon>Thermodesulfobacteriota</taxon>
        <taxon>Desulfobacteria</taxon>
        <taxon>Desulfobacterales</taxon>
        <taxon>Desulfobacteraceae</taxon>
        <taxon>Desulfobacter</taxon>
    </lineage>
</organism>
<dbReference type="PANTHER" id="PTHR34039:SF1">
    <property type="entry name" value="UPF0102 PROTEIN YRAN"/>
    <property type="match status" value="1"/>
</dbReference>
<evidence type="ECO:0000313" key="6">
    <source>
        <dbReference type="Proteomes" id="UP000293902"/>
    </source>
</evidence>
<protein>
    <recommendedName>
        <fullName evidence="2">UPF0102 protein DO021_10185</fullName>
    </recommendedName>
</protein>
<dbReference type="CDD" id="cd20736">
    <property type="entry name" value="PoNe_Nuclease"/>
    <property type="match status" value="1"/>
</dbReference>
<dbReference type="HAMAP" id="MF_00048">
    <property type="entry name" value="UPF0102"/>
    <property type="match status" value="1"/>
</dbReference>
<dbReference type="AlphaFoldDB" id="A0A328FCY0"/>
<name>A0A328FCY0_9BACT</name>
<dbReference type="InterPro" id="IPR011335">
    <property type="entry name" value="Restrct_endonuc-II-like"/>
</dbReference>
<accession>A0A328FCY0</accession>
<dbReference type="PANTHER" id="PTHR34039">
    <property type="entry name" value="UPF0102 PROTEIN YRAN"/>
    <property type="match status" value="1"/>
</dbReference>
<dbReference type="EMBL" id="QLNI01000018">
    <property type="protein sequence ID" value="RAM02139.1"/>
    <property type="molecule type" value="Genomic_DNA"/>
</dbReference>
<dbReference type="NCBIfam" id="NF009150">
    <property type="entry name" value="PRK12497.1-3"/>
    <property type="match status" value="1"/>
</dbReference>
<evidence type="ECO:0000313" key="3">
    <source>
        <dbReference type="EMBL" id="QBH13906.1"/>
    </source>
</evidence>
<gene>
    <name evidence="4" type="ORF">DO021_10185</name>
    <name evidence="3" type="ORF">EYB58_13820</name>
</gene>
<reference evidence="3 6" key="2">
    <citation type="submission" date="2019-02" db="EMBL/GenBank/DDBJ databases">
        <title>Complete genome sequence of Desulfobacter hydrogenophilus AcRS1.</title>
        <authorList>
            <person name="Marietou A."/>
            <person name="Lund M.B."/>
            <person name="Marshall I.P.G."/>
            <person name="Schreiber L."/>
            <person name="Jorgensen B."/>
        </authorList>
    </citation>
    <scope>NUCLEOTIDE SEQUENCE [LARGE SCALE GENOMIC DNA]</scope>
    <source>
        <strain evidence="3 6">AcRS1</strain>
    </source>
</reference>
<dbReference type="InterPro" id="IPR011856">
    <property type="entry name" value="tRNA_endonuc-like_dom_sf"/>
</dbReference>
<dbReference type="Proteomes" id="UP000248798">
    <property type="component" value="Unassembled WGS sequence"/>
</dbReference>
<dbReference type="Gene3D" id="3.40.1350.10">
    <property type="match status" value="1"/>
</dbReference>
<comment type="similarity">
    <text evidence="1 2">Belongs to the UPF0102 family.</text>
</comment>
<sequence length="124" mass="13863">MSLSGKQLGKKGEIAARQFLLSRGYKVLESNYSTPLFEIDIIANDNETLCFIEVKTRTGVKKGLPREGVTIAKQKKIIMGAQYYLSLNKITNTRLRFDVVEVLYKDSSHTACDITVIPNAFQGC</sequence>
<evidence type="ECO:0000313" key="4">
    <source>
        <dbReference type="EMBL" id="RAM02139.1"/>
    </source>
</evidence>
<keyword evidence="6" id="KW-1185">Reference proteome</keyword>
<evidence type="ECO:0000313" key="5">
    <source>
        <dbReference type="Proteomes" id="UP000248798"/>
    </source>
</evidence>
<dbReference type="NCBIfam" id="TIGR00252">
    <property type="entry name" value="YraN family protein"/>
    <property type="match status" value="1"/>
</dbReference>
<dbReference type="InterPro" id="IPR003509">
    <property type="entry name" value="UPF0102_YraN-like"/>
</dbReference>
<dbReference type="GO" id="GO:0003676">
    <property type="term" value="F:nucleic acid binding"/>
    <property type="evidence" value="ECO:0007669"/>
    <property type="project" value="InterPro"/>
</dbReference>
<dbReference type="RefSeq" id="WP_111956301.1">
    <property type="nucleotide sequence ID" value="NZ_CP036313.1"/>
</dbReference>
<dbReference type="OrthoDB" id="9794876at2"/>
<dbReference type="SUPFAM" id="SSF52980">
    <property type="entry name" value="Restriction endonuclease-like"/>
    <property type="match status" value="1"/>
</dbReference>
<dbReference type="EMBL" id="CP036313">
    <property type="protein sequence ID" value="QBH13906.1"/>
    <property type="molecule type" value="Genomic_DNA"/>
</dbReference>
<dbReference type="Pfam" id="PF02021">
    <property type="entry name" value="UPF0102"/>
    <property type="match status" value="1"/>
</dbReference>
<dbReference type="Proteomes" id="UP000293902">
    <property type="component" value="Chromosome"/>
</dbReference>
<proteinExistence type="inferred from homology"/>
<evidence type="ECO:0000256" key="2">
    <source>
        <dbReference type="HAMAP-Rule" id="MF_00048"/>
    </source>
</evidence>
<evidence type="ECO:0000256" key="1">
    <source>
        <dbReference type="ARBA" id="ARBA00006738"/>
    </source>
</evidence>